<protein>
    <recommendedName>
        <fullName evidence="3">Stress responsive alpha/beta barrel protein</fullName>
    </recommendedName>
</protein>
<gene>
    <name evidence="1" type="ORF">DFR69_104352</name>
</gene>
<organism evidence="1 2">
    <name type="scientific">Nocardia neocaledoniensis</name>
    <dbReference type="NCBI Taxonomy" id="236511"/>
    <lineage>
        <taxon>Bacteria</taxon>
        <taxon>Bacillati</taxon>
        <taxon>Actinomycetota</taxon>
        <taxon>Actinomycetes</taxon>
        <taxon>Mycobacteriales</taxon>
        <taxon>Nocardiaceae</taxon>
        <taxon>Nocardia</taxon>
    </lineage>
</organism>
<dbReference type="Proteomes" id="UP000246410">
    <property type="component" value="Unassembled WGS sequence"/>
</dbReference>
<proteinExistence type="predicted"/>
<name>A0A317NLR5_9NOCA</name>
<evidence type="ECO:0000313" key="1">
    <source>
        <dbReference type="EMBL" id="PWV76249.1"/>
    </source>
</evidence>
<keyword evidence="2" id="KW-1185">Reference proteome</keyword>
<evidence type="ECO:0008006" key="3">
    <source>
        <dbReference type="Google" id="ProtNLM"/>
    </source>
</evidence>
<dbReference type="AlphaFoldDB" id="A0A317NLR5"/>
<comment type="caution">
    <text evidence="1">The sequence shown here is derived from an EMBL/GenBank/DDBJ whole genome shotgun (WGS) entry which is preliminary data.</text>
</comment>
<reference evidence="1 2" key="1">
    <citation type="submission" date="2018-05" db="EMBL/GenBank/DDBJ databases">
        <title>Genomic Encyclopedia of Type Strains, Phase IV (KMG-IV): sequencing the most valuable type-strain genomes for metagenomic binning, comparative biology and taxonomic classification.</title>
        <authorList>
            <person name="Goeker M."/>
        </authorList>
    </citation>
    <scope>NUCLEOTIDE SEQUENCE [LARGE SCALE GENOMIC DNA]</scope>
    <source>
        <strain evidence="1 2">DSM 44717</strain>
    </source>
</reference>
<dbReference type="RefSeq" id="WP_110037889.1">
    <property type="nucleotide sequence ID" value="NZ_JARWQV010000154.1"/>
</dbReference>
<evidence type="ECO:0000313" key="2">
    <source>
        <dbReference type="Proteomes" id="UP000246410"/>
    </source>
</evidence>
<dbReference type="EMBL" id="QGTL01000004">
    <property type="protein sequence ID" value="PWV76249.1"/>
    <property type="molecule type" value="Genomic_DNA"/>
</dbReference>
<sequence length="111" mass="12186">MYAHLVWFDRPRTEAELAAADFAATHRIAPALATVPGLVDYYELRRDDGSGVVIGFGETEAALHAVRDAILATELLPGEDPELLPGPDRVEIYPVLRHRDTADIYAEGTRS</sequence>
<accession>A0A317NLR5</accession>